<keyword evidence="2" id="KW-1185">Reference proteome</keyword>
<protein>
    <submittedName>
        <fullName evidence="1">Uncharacterized protein</fullName>
    </submittedName>
</protein>
<accession>A0ABQ7GG71</accession>
<dbReference type="Gene3D" id="1.10.238.10">
    <property type="entry name" value="EF-hand"/>
    <property type="match status" value="1"/>
</dbReference>
<comment type="caution">
    <text evidence="1">The sequence shown here is derived from an EMBL/GenBank/DDBJ whole genome shotgun (WGS) entry which is preliminary data.</text>
</comment>
<gene>
    <name evidence="1" type="ORF">DUNSADRAFT_10020</name>
</gene>
<reference evidence="1" key="1">
    <citation type="submission" date="2017-08" db="EMBL/GenBank/DDBJ databases">
        <authorList>
            <person name="Polle J.E."/>
            <person name="Barry K."/>
            <person name="Cushman J."/>
            <person name="Schmutz J."/>
            <person name="Tran D."/>
            <person name="Hathwaick L.T."/>
            <person name="Yim W.C."/>
            <person name="Jenkins J."/>
            <person name="Mckie-Krisberg Z.M."/>
            <person name="Prochnik S."/>
            <person name="Lindquist E."/>
            <person name="Dockter R.B."/>
            <person name="Adam C."/>
            <person name="Molina H."/>
            <person name="Bunkerborg J."/>
            <person name="Jin E."/>
            <person name="Buchheim M."/>
            <person name="Magnuson J."/>
        </authorList>
    </citation>
    <scope>NUCLEOTIDE SEQUENCE</scope>
    <source>
        <strain evidence="1">CCAP 19/18</strain>
    </source>
</reference>
<evidence type="ECO:0000313" key="1">
    <source>
        <dbReference type="EMBL" id="KAF5833604.1"/>
    </source>
</evidence>
<evidence type="ECO:0000313" key="2">
    <source>
        <dbReference type="Proteomes" id="UP000815325"/>
    </source>
</evidence>
<name>A0ABQ7GG71_DUNSA</name>
<dbReference type="EMBL" id="MU069801">
    <property type="protein sequence ID" value="KAF5833604.1"/>
    <property type="molecule type" value="Genomic_DNA"/>
</dbReference>
<sequence length="102" mass="11440">MWDQDGHAEQDQILHEAYATYCRSSEKGAFPGQTLRMSLPTFTKLVSDLGLLEPQGPISRATLASVFTSYRPAASTKLTFPTFLQVRRMVLFLIHAVCCFRA</sequence>
<organism evidence="1 2">
    <name type="scientific">Dunaliella salina</name>
    <name type="common">Green alga</name>
    <name type="synonym">Protococcus salinus</name>
    <dbReference type="NCBI Taxonomy" id="3046"/>
    <lineage>
        <taxon>Eukaryota</taxon>
        <taxon>Viridiplantae</taxon>
        <taxon>Chlorophyta</taxon>
        <taxon>core chlorophytes</taxon>
        <taxon>Chlorophyceae</taxon>
        <taxon>CS clade</taxon>
        <taxon>Chlamydomonadales</taxon>
        <taxon>Dunaliellaceae</taxon>
        <taxon>Dunaliella</taxon>
    </lineage>
</organism>
<dbReference type="Proteomes" id="UP000815325">
    <property type="component" value="Unassembled WGS sequence"/>
</dbReference>
<proteinExistence type="predicted"/>